<dbReference type="EMBL" id="FTOI01000001">
    <property type="protein sequence ID" value="SIS46830.1"/>
    <property type="molecule type" value="Genomic_DNA"/>
</dbReference>
<accession>A0A1N7JBZ5</accession>
<gene>
    <name evidence="1" type="ORF">SAMN05421789_101395</name>
</gene>
<keyword evidence="2" id="KW-1185">Reference proteome</keyword>
<reference evidence="2" key="1">
    <citation type="submission" date="2017-01" db="EMBL/GenBank/DDBJ databases">
        <authorList>
            <person name="Varghese N."/>
            <person name="Submissions S."/>
        </authorList>
    </citation>
    <scope>NUCLEOTIDE SEQUENCE [LARGE SCALE GENOMIC DNA]</scope>
    <source>
        <strain evidence="2">DSM 23145</strain>
    </source>
</reference>
<evidence type="ECO:0008006" key="3">
    <source>
        <dbReference type="Google" id="ProtNLM"/>
    </source>
</evidence>
<dbReference type="Pfam" id="PF12964">
    <property type="entry name" value="DUF3853"/>
    <property type="match status" value="1"/>
</dbReference>
<protein>
    <recommendedName>
        <fullName evidence="3">DUF3853 family protein</fullName>
    </recommendedName>
</protein>
<proteinExistence type="predicted"/>
<evidence type="ECO:0000313" key="2">
    <source>
        <dbReference type="Proteomes" id="UP000185839"/>
    </source>
</evidence>
<dbReference type="STRING" id="713588.SAMN05421789_101395"/>
<dbReference type="Proteomes" id="UP000185839">
    <property type="component" value="Unassembled WGS sequence"/>
</dbReference>
<dbReference type="InterPro" id="IPR024363">
    <property type="entry name" value="DUF3853"/>
</dbReference>
<name>A0A1N7JBZ5_9FLAO</name>
<evidence type="ECO:0000313" key="1">
    <source>
        <dbReference type="EMBL" id="SIS46830.1"/>
    </source>
</evidence>
<sequence>MSAYEKASVKSFKIKKMENIHILKERLSMQFTSRDLLDLIEDSIVMKNENPTDLKQTEKKYVYGISGIQMLLNCSESSAKRLKKSGVIDDAIIQNGRKIIVDSELALKLIQKANNVGRKKQ</sequence>
<dbReference type="RefSeq" id="WP_245820620.1">
    <property type="nucleotide sequence ID" value="NZ_FTOI01000001.1"/>
</dbReference>
<dbReference type="AlphaFoldDB" id="A0A1N7JBZ5"/>
<organism evidence="1 2">
    <name type="scientific">Kaistella chaponensis</name>
    <dbReference type="NCBI Taxonomy" id="713588"/>
    <lineage>
        <taxon>Bacteria</taxon>
        <taxon>Pseudomonadati</taxon>
        <taxon>Bacteroidota</taxon>
        <taxon>Flavobacteriia</taxon>
        <taxon>Flavobacteriales</taxon>
        <taxon>Weeksellaceae</taxon>
        <taxon>Chryseobacterium group</taxon>
        <taxon>Kaistella</taxon>
    </lineage>
</organism>